<dbReference type="Proteomes" id="UP001226434">
    <property type="component" value="Unassembled WGS sequence"/>
</dbReference>
<evidence type="ECO:0000256" key="1">
    <source>
        <dbReference type="SAM" id="SignalP"/>
    </source>
</evidence>
<protein>
    <submittedName>
        <fullName evidence="3">ThuA domain-containing protein</fullName>
    </submittedName>
</protein>
<evidence type="ECO:0000313" key="3">
    <source>
        <dbReference type="EMBL" id="MDI3319770.1"/>
    </source>
</evidence>
<keyword evidence="4" id="KW-1185">Reference proteome</keyword>
<dbReference type="RefSeq" id="WP_282333872.1">
    <property type="nucleotide sequence ID" value="NZ_JASBRG010000005.1"/>
</dbReference>
<dbReference type="SUPFAM" id="SSF52317">
    <property type="entry name" value="Class I glutamine amidotransferase-like"/>
    <property type="match status" value="1"/>
</dbReference>
<proteinExistence type="predicted"/>
<dbReference type="InterPro" id="IPR029010">
    <property type="entry name" value="ThuA-like"/>
</dbReference>
<dbReference type="Gene3D" id="3.40.50.880">
    <property type="match status" value="1"/>
</dbReference>
<keyword evidence="1" id="KW-0732">Signal</keyword>
<evidence type="ECO:0000259" key="2">
    <source>
        <dbReference type="Pfam" id="PF06283"/>
    </source>
</evidence>
<dbReference type="EMBL" id="JASBRG010000005">
    <property type="protein sequence ID" value="MDI3319770.1"/>
    <property type="molecule type" value="Genomic_DNA"/>
</dbReference>
<feature type="domain" description="ThuA-like" evidence="2">
    <location>
        <begin position="31"/>
        <end position="251"/>
    </location>
</feature>
<reference evidence="3 4" key="1">
    <citation type="submission" date="2023-05" db="EMBL/GenBank/DDBJ databases">
        <title>Genome sequence of Pinibacter sp. MAH-24.</title>
        <authorList>
            <person name="Huq M.A."/>
        </authorList>
    </citation>
    <scope>NUCLEOTIDE SEQUENCE [LARGE SCALE GENOMIC DNA]</scope>
    <source>
        <strain evidence="3 4">MAH-24</strain>
    </source>
</reference>
<dbReference type="InterPro" id="IPR029062">
    <property type="entry name" value="Class_I_gatase-like"/>
</dbReference>
<organism evidence="3 4">
    <name type="scientific">Pinibacter soli</name>
    <dbReference type="NCBI Taxonomy" id="3044211"/>
    <lineage>
        <taxon>Bacteria</taxon>
        <taxon>Pseudomonadati</taxon>
        <taxon>Bacteroidota</taxon>
        <taxon>Chitinophagia</taxon>
        <taxon>Chitinophagales</taxon>
        <taxon>Chitinophagaceae</taxon>
        <taxon>Pinibacter</taxon>
    </lineage>
</organism>
<comment type="caution">
    <text evidence="3">The sequence shown here is derived from an EMBL/GenBank/DDBJ whole genome shotgun (WGS) entry which is preliminary data.</text>
</comment>
<dbReference type="PANTHER" id="PTHR40469:SF2">
    <property type="entry name" value="GALACTOSE-BINDING DOMAIN-LIKE SUPERFAMILY PROTEIN"/>
    <property type="match status" value="1"/>
</dbReference>
<sequence>MNKTCILLILILIAFGKLHAQNVSSKRFHAIVLYENKGHHVAFSNAARLWLDKLAADSNFAIDYINKTDSIDDNFLSHYQLFIQLDYPPYAWTKTAEQAFIKYIELGKGGWIGFHHATLLGEFDGYPMWQWFSDFMGGIKFKNYIPDFADGKVIVEDVKHPCMKALPKEFVINKEEWYTYDKSPRSSVRVLASVDESTYTPSTDKKMGDHPVVWTNPKFAARNIYIFMGHAPELFDNTAYTTLFRNAIFWAAGW</sequence>
<accession>A0ABT6RBJ4</accession>
<evidence type="ECO:0000313" key="4">
    <source>
        <dbReference type="Proteomes" id="UP001226434"/>
    </source>
</evidence>
<name>A0ABT6RBJ4_9BACT</name>
<feature type="chain" id="PRO_5045526363" evidence="1">
    <location>
        <begin position="21"/>
        <end position="254"/>
    </location>
</feature>
<gene>
    <name evidence="3" type="ORF">QJ048_08300</name>
</gene>
<dbReference type="PANTHER" id="PTHR40469">
    <property type="entry name" value="SECRETED GLYCOSYL HYDROLASE"/>
    <property type="match status" value="1"/>
</dbReference>
<dbReference type="Pfam" id="PF06283">
    <property type="entry name" value="ThuA"/>
    <property type="match status" value="1"/>
</dbReference>
<feature type="signal peptide" evidence="1">
    <location>
        <begin position="1"/>
        <end position="20"/>
    </location>
</feature>